<accession>A0AAD7AT06</accession>
<dbReference type="EMBL" id="JARIHO010000002">
    <property type="protein sequence ID" value="KAJ7367379.1"/>
    <property type="molecule type" value="Genomic_DNA"/>
</dbReference>
<reference evidence="1" key="1">
    <citation type="submission" date="2023-03" db="EMBL/GenBank/DDBJ databases">
        <title>Massive genome expansion in bonnet fungi (Mycena s.s.) driven by repeated elements and novel gene families across ecological guilds.</title>
        <authorList>
            <consortium name="Lawrence Berkeley National Laboratory"/>
            <person name="Harder C.B."/>
            <person name="Miyauchi S."/>
            <person name="Viragh M."/>
            <person name="Kuo A."/>
            <person name="Thoen E."/>
            <person name="Andreopoulos B."/>
            <person name="Lu D."/>
            <person name="Skrede I."/>
            <person name="Drula E."/>
            <person name="Henrissat B."/>
            <person name="Morin E."/>
            <person name="Kohler A."/>
            <person name="Barry K."/>
            <person name="LaButti K."/>
            <person name="Morin E."/>
            <person name="Salamov A."/>
            <person name="Lipzen A."/>
            <person name="Mereny Z."/>
            <person name="Hegedus B."/>
            <person name="Baldrian P."/>
            <person name="Stursova M."/>
            <person name="Weitz H."/>
            <person name="Taylor A."/>
            <person name="Grigoriev I.V."/>
            <person name="Nagy L.G."/>
            <person name="Martin F."/>
            <person name="Kauserud H."/>
        </authorList>
    </citation>
    <scope>NUCLEOTIDE SEQUENCE</scope>
    <source>
        <strain evidence="1">CBHHK002</strain>
    </source>
</reference>
<dbReference type="AlphaFoldDB" id="A0AAD7AT06"/>
<evidence type="ECO:0000313" key="1">
    <source>
        <dbReference type="EMBL" id="KAJ7367379.1"/>
    </source>
</evidence>
<gene>
    <name evidence="1" type="ORF">DFH08DRAFT_837348</name>
</gene>
<keyword evidence="2" id="KW-1185">Reference proteome</keyword>
<dbReference type="Proteomes" id="UP001218218">
    <property type="component" value="Unassembled WGS sequence"/>
</dbReference>
<comment type="caution">
    <text evidence="1">The sequence shown here is derived from an EMBL/GenBank/DDBJ whole genome shotgun (WGS) entry which is preliminary data.</text>
</comment>
<evidence type="ECO:0000313" key="2">
    <source>
        <dbReference type="Proteomes" id="UP001218218"/>
    </source>
</evidence>
<sequence>MCRRSPSRLLFSGYRSTPGNRICGRATPSAMFVSLSTNTRVSGRPCRPRRAAFCSPLPATATRRRSWRFWDSSSASAPQRFGAINLTAALRLATLEVLVNAVLHNPASALHTMETRRPGFRASSSTRGLPRSTTTTRCRACIAGSCRSWRCVRCSRWRPVRCRRA</sequence>
<organism evidence="1 2">
    <name type="scientific">Mycena albidolilacea</name>
    <dbReference type="NCBI Taxonomy" id="1033008"/>
    <lineage>
        <taxon>Eukaryota</taxon>
        <taxon>Fungi</taxon>
        <taxon>Dikarya</taxon>
        <taxon>Basidiomycota</taxon>
        <taxon>Agaricomycotina</taxon>
        <taxon>Agaricomycetes</taxon>
        <taxon>Agaricomycetidae</taxon>
        <taxon>Agaricales</taxon>
        <taxon>Marasmiineae</taxon>
        <taxon>Mycenaceae</taxon>
        <taxon>Mycena</taxon>
    </lineage>
</organism>
<proteinExistence type="predicted"/>
<name>A0AAD7AT06_9AGAR</name>
<protein>
    <submittedName>
        <fullName evidence="1">Uncharacterized protein</fullName>
    </submittedName>
</protein>